<keyword evidence="3" id="KW-0479">Metal-binding</keyword>
<dbReference type="InterPro" id="IPR036866">
    <property type="entry name" value="RibonucZ/Hydroxyglut_hydro"/>
</dbReference>
<evidence type="ECO:0000256" key="5">
    <source>
        <dbReference type="ARBA" id="ARBA00022964"/>
    </source>
</evidence>
<keyword evidence="5" id="KW-0223">Dioxygenase</keyword>
<evidence type="ECO:0000256" key="7">
    <source>
        <dbReference type="ARBA" id="ARBA00023002"/>
    </source>
</evidence>
<dbReference type="InterPro" id="IPR044528">
    <property type="entry name" value="POD-like_MBL-fold"/>
</dbReference>
<proteinExistence type="inferred from homology"/>
<evidence type="ECO:0000256" key="2">
    <source>
        <dbReference type="ARBA" id="ARBA00006759"/>
    </source>
</evidence>
<dbReference type="Gene3D" id="3.60.15.10">
    <property type="entry name" value="Ribonuclease Z/Hydroxyacylglutathione hydrolase-like"/>
    <property type="match status" value="1"/>
</dbReference>
<reference evidence="10" key="2">
    <citation type="submission" date="2023-08" db="EMBL/GenBank/DDBJ databases">
        <authorList>
            <person name="Luo J."/>
        </authorList>
    </citation>
    <scope>NUCLEOTIDE SEQUENCE</scope>
    <source>
        <strain evidence="10">DSM 25064</strain>
    </source>
</reference>
<comment type="cofactor">
    <cofactor evidence="1">
        <name>Fe(2+)</name>
        <dbReference type="ChEBI" id="CHEBI:29033"/>
    </cofactor>
</comment>
<organism evidence="10 11">
    <name type="scientific">Porticoccus litoralis</name>
    <dbReference type="NCBI Taxonomy" id="434086"/>
    <lineage>
        <taxon>Bacteria</taxon>
        <taxon>Pseudomonadati</taxon>
        <taxon>Pseudomonadota</taxon>
        <taxon>Gammaproteobacteria</taxon>
        <taxon>Cellvibrionales</taxon>
        <taxon>Porticoccaceae</taxon>
        <taxon>Porticoccus</taxon>
    </lineage>
</organism>
<comment type="similarity">
    <text evidence="2">Belongs to the metallo-beta-lactamase superfamily. Glyoxalase II family.</text>
</comment>
<dbReference type="CDD" id="cd07724">
    <property type="entry name" value="POD-like_MBL-fold"/>
    <property type="match status" value="1"/>
</dbReference>
<dbReference type="GO" id="GO:0006749">
    <property type="term" value="P:glutathione metabolic process"/>
    <property type="evidence" value="ECO:0007669"/>
    <property type="project" value="InterPro"/>
</dbReference>
<dbReference type="GO" id="GO:0046872">
    <property type="term" value="F:metal ion binding"/>
    <property type="evidence" value="ECO:0007669"/>
    <property type="project" value="UniProtKB-KW"/>
</dbReference>
<keyword evidence="6" id="KW-0007">Acetylation</keyword>
<gene>
    <name evidence="10" type="ORF">Q8A57_07335</name>
</gene>
<evidence type="ECO:0000256" key="6">
    <source>
        <dbReference type="ARBA" id="ARBA00022990"/>
    </source>
</evidence>
<dbReference type="SUPFAM" id="SSF56281">
    <property type="entry name" value="Metallo-hydrolase/oxidoreductase"/>
    <property type="match status" value="1"/>
</dbReference>
<dbReference type="AlphaFoldDB" id="A0AAW8B5H7"/>
<dbReference type="InterPro" id="IPR051682">
    <property type="entry name" value="Mito_Persulfide_Diox"/>
</dbReference>
<dbReference type="RefSeq" id="WP_305170350.1">
    <property type="nucleotide sequence ID" value="NZ_JAUUUU010000003.1"/>
</dbReference>
<sequence length="237" mass="26964">MLLRQLFDRETWTYTYLVADEKSRESLLIDPVVERMPCYRQLLKELKLKLAYALDTHVHADHVTALGSLREEYGCETLINDHALMNCASKKITDGDQIPLGELAFTSIYTPGHTDDSMCLYVKADEEGYLFTGDTLFIRGCGRTDFQNGDAGQLYDSLQTLLDNYPEDTWVYPAHDYKGWTRSTLGEERRFNPRLQVADKSAFIELMNNLDLPNPKFMDVAVPANLSCGKSRPTSTD</sequence>
<dbReference type="GO" id="GO:0070813">
    <property type="term" value="P:hydrogen sulfide metabolic process"/>
    <property type="evidence" value="ECO:0007669"/>
    <property type="project" value="TreeGrafter"/>
</dbReference>
<reference evidence="10" key="1">
    <citation type="journal article" date="2010" name="Int. J. Syst. Evol. Microbiol.">
        <title>Porticoccus litoralis gen. nov., sp. nov., a gammaproteobacterium isolated from the Yellow Sea.</title>
        <authorList>
            <person name="Oh H.M."/>
            <person name="Kim H."/>
            <person name="Kim K.M."/>
            <person name="Min G.S."/>
            <person name="Cho J.C."/>
        </authorList>
    </citation>
    <scope>NUCLEOTIDE SEQUENCE</scope>
    <source>
        <strain evidence="10">DSM 25064</strain>
    </source>
</reference>
<evidence type="ECO:0000256" key="8">
    <source>
        <dbReference type="ARBA" id="ARBA00023004"/>
    </source>
</evidence>
<dbReference type="PANTHER" id="PTHR43084:SF1">
    <property type="entry name" value="PERSULFIDE DIOXYGENASE ETHE1, MITOCHONDRIAL"/>
    <property type="match status" value="1"/>
</dbReference>
<keyword evidence="11" id="KW-1185">Reference proteome</keyword>
<dbReference type="SMART" id="SM00849">
    <property type="entry name" value="Lactamase_B"/>
    <property type="match status" value="1"/>
</dbReference>
<evidence type="ECO:0000313" key="11">
    <source>
        <dbReference type="Proteomes" id="UP001178354"/>
    </source>
</evidence>
<dbReference type="EMBL" id="JAUUUU010000003">
    <property type="protein sequence ID" value="MDP1520774.1"/>
    <property type="molecule type" value="Genomic_DNA"/>
</dbReference>
<feature type="domain" description="Metallo-beta-lactamase" evidence="9">
    <location>
        <begin position="12"/>
        <end position="175"/>
    </location>
</feature>
<accession>A0AAW8B5H7</accession>
<name>A0AAW8B5H7_9GAMM</name>
<dbReference type="FunFam" id="3.60.15.10:FF:000013">
    <property type="entry name" value="Persulfide dioxygenase ETHE1, mitochondrial"/>
    <property type="match status" value="1"/>
</dbReference>
<evidence type="ECO:0000256" key="4">
    <source>
        <dbReference type="ARBA" id="ARBA00022946"/>
    </source>
</evidence>
<comment type="caution">
    <text evidence="10">The sequence shown here is derived from an EMBL/GenBank/DDBJ whole genome shotgun (WGS) entry which is preliminary data.</text>
</comment>
<keyword evidence="8" id="KW-0408">Iron</keyword>
<evidence type="ECO:0000256" key="1">
    <source>
        <dbReference type="ARBA" id="ARBA00001954"/>
    </source>
</evidence>
<evidence type="ECO:0000313" key="10">
    <source>
        <dbReference type="EMBL" id="MDP1520774.1"/>
    </source>
</evidence>
<dbReference type="InterPro" id="IPR001279">
    <property type="entry name" value="Metallo-B-lactamas"/>
</dbReference>
<evidence type="ECO:0000259" key="9">
    <source>
        <dbReference type="SMART" id="SM00849"/>
    </source>
</evidence>
<dbReference type="PANTHER" id="PTHR43084">
    <property type="entry name" value="PERSULFIDE DIOXYGENASE ETHE1"/>
    <property type="match status" value="1"/>
</dbReference>
<dbReference type="Pfam" id="PF00753">
    <property type="entry name" value="Lactamase_B"/>
    <property type="match status" value="1"/>
</dbReference>
<keyword evidence="7" id="KW-0560">Oxidoreductase</keyword>
<evidence type="ECO:0000256" key="3">
    <source>
        <dbReference type="ARBA" id="ARBA00022723"/>
    </source>
</evidence>
<protein>
    <submittedName>
        <fullName evidence="10">MBL fold metallo-hydrolase</fullName>
    </submittedName>
</protein>
<dbReference type="Proteomes" id="UP001178354">
    <property type="component" value="Unassembled WGS sequence"/>
</dbReference>
<keyword evidence="4" id="KW-0809">Transit peptide</keyword>
<dbReference type="GO" id="GO:0050313">
    <property type="term" value="F:sulfur dioxygenase activity"/>
    <property type="evidence" value="ECO:0007669"/>
    <property type="project" value="InterPro"/>
</dbReference>